<accession>A0A1X0R7A1</accession>
<dbReference type="AlphaFoldDB" id="A0A1X0R7A1"/>
<dbReference type="OrthoDB" id="5514950at2759"/>
<dbReference type="EMBL" id="KV921896">
    <property type="protein sequence ID" value="ORE07920.1"/>
    <property type="molecule type" value="Genomic_DNA"/>
</dbReference>
<organism evidence="1">
    <name type="scientific">Rhizopus microsporus var. microsporus</name>
    <dbReference type="NCBI Taxonomy" id="86635"/>
    <lineage>
        <taxon>Eukaryota</taxon>
        <taxon>Fungi</taxon>
        <taxon>Fungi incertae sedis</taxon>
        <taxon>Mucoromycota</taxon>
        <taxon>Mucoromycotina</taxon>
        <taxon>Mucoromycetes</taxon>
        <taxon>Mucorales</taxon>
        <taxon>Mucorineae</taxon>
        <taxon>Rhizopodaceae</taxon>
        <taxon>Rhizopus</taxon>
    </lineage>
</organism>
<dbReference type="Proteomes" id="UP000242414">
    <property type="component" value="Unassembled WGS sequence"/>
</dbReference>
<gene>
    <name evidence="1" type="ORF">BCV72DRAFT_204637</name>
</gene>
<name>A0A1X0R7A1_RHIZD</name>
<evidence type="ECO:0000313" key="1">
    <source>
        <dbReference type="EMBL" id="ORE07920.1"/>
    </source>
</evidence>
<sequence length="178" mass="20973">AQFLFRTSSLPGDSLLTKLLPYIQSQRISKWPQLYKSPLWTSISNEYLEAMSHNNFIRKRRQFLIDHRSKLQEKHSKLLSHCYNDLTVDTILRIPVTRSEQSRFVRWRPGWLPLGKPQACPFHPIEFSHQHSFSCLDMHNRLQIPKSIDDPLSYLLNLLLPAPLTKKARKSIDAWLTR</sequence>
<dbReference type="VEuPathDB" id="FungiDB:BCV72DRAFT_204637"/>
<feature type="non-terminal residue" evidence="1">
    <location>
        <position position="1"/>
    </location>
</feature>
<protein>
    <submittedName>
        <fullName evidence="1">Uncharacterized protein</fullName>
    </submittedName>
</protein>
<proteinExistence type="predicted"/>
<reference evidence="1" key="1">
    <citation type="journal article" date="2016" name="Proc. Natl. Acad. Sci. U.S.A.">
        <title>Lipid metabolic changes in an early divergent fungus govern the establishment of a mutualistic symbiosis with endobacteria.</title>
        <authorList>
            <person name="Lastovetsky O.A."/>
            <person name="Gaspar M.L."/>
            <person name="Mondo S.J."/>
            <person name="LaButti K.M."/>
            <person name="Sandor L."/>
            <person name="Grigoriev I.V."/>
            <person name="Henry S.A."/>
            <person name="Pawlowska T.E."/>
        </authorList>
    </citation>
    <scope>NUCLEOTIDE SEQUENCE [LARGE SCALE GENOMIC DNA]</scope>
    <source>
        <strain evidence="1">ATCC 52814</strain>
    </source>
</reference>